<dbReference type="GO" id="GO:0071897">
    <property type="term" value="P:DNA biosynthetic process"/>
    <property type="evidence" value="ECO:0007669"/>
    <property type="project" value="UniProtKB-ARBA"/>
</dbReference>
<dbReference type="InterPro" id="IPR043502">
    <property type="entry name" value="DNA/RNA_pol_sf"/>
</dbReference>
<name>A0A232ENU1_9HYME</name>
<dbReference type="InterPro" id="IPR000477">
    <property type="entry name" value="RT_dom"/>
</dbReference>
<dbReference type="GO" id="GO:0003824">
    <property type="term" value="F:catalytic activity"/>
    <property type="evidence" value="ECO:0007669"/>
    <property type="project" value="InterPro"/>
</dbReference>
<organism evidence="2 3">
    <name type="scientific">Trichomalopsis sarcophagae</name>
    <dbReference type="NCBI Taxonomy" id="543379"/>
    <lineage>
        <taxon>Eukaryota</taxon>
        <taxon>Metazoa</taxon>
        <taxon>Ecdysozoa</taxon>
        <taxon>Arthropoda</taxon>
        <taxon>Hexapoda</taxon>
        <taxon>Insecta</taxon>
        <taxon>Pterygota</taxon>
        <taxon>Neoptera</taxon>
        <taxon>Endopterygota</taxon>
        <taxon>Hymenoptera</taxon>
        <taxon>Apocrita</taxon>
        <taxon>Proctotrupomorpha</taxon>
        <taxon>Chalcidoidea</taxon>
        <taxon>Pteromalidae</taxon>
        <taxon>Pteromalinae</taxon>
        <taxon>Trichomalopsis</taxon>
    </lineage>
</organism>
<feature type="domain" description="Reverse transcriptase" evidence="1">
    <location>
        <begin position="524"/>
        <end position="781"/>
    </location>
</feature>
<keyword evidence="3" id="KW-1185">Reference proteome</keyword>
<dbReference type="PANTHER" id="PTHR19446">
    <property type="entry name" value="REVERSE TRANSCRIPTASES"/>
    <property type="match status" value="1"/>
</dbReference>
<dbReference type="SUPFAM" id="SSF56219">
    <property type="entry name" value="DNase I-like"/>
    <property type="match status" value="1"/>
</dbReference>
<dbReference type="SUPFAM" id="SSF56672">
    <property type="entry name" value="DNA/RNA polymerases"/>
    <property type="match status" value="1"/>
</dbReference>
<evidence type="ECO:0000313" key="2">
    <source>
        <dbReference type="EMBL" id="OXU19992.1"/>
    </source>
</evidence>
<comment type="caution">
    <text evidence="2">The sequence shown here is derived from an EMBL/GenBank/DDBJ whole genome shotgun (WGS) entry which is preliminary data.</text>
</comment>
<protein>
    <recommendedName>
        <fullName evidence="1">Reverse transcriptase domain-containing protein</fullName>
    </recommendedName>
</protein>
<dbReference type="InterPro" id="IPR005135">
    <property type="entry name" value="Endo/exonuclease/phosphatase"/>
</dbReference>
<dbReference type="Pfam" id="PF03372">
    <property type="entry name" value="Exo_endo_phos"/>
    <property type="match status" value="1"/>
</dbReference>
<evidence type="ECO:0000313" key="3">
    <source>
        <dbReference type="Proteomes" id="UP000215335"/>
    </source>
</evidence>
<accession>A0A232ENU1</accession>
<dbReference type="AlphaFoldDB" id="A0A232ENU1"/>
<dbReference type="EMBL" id="NNAY01003095">
    <property type="protein sequence ID" value="OXU19992.1"/>
    <property type="molecule type" value="Genomic_DNA"/>
</dbReference>
<evidence type="ECO:0000259" key="1">
    <source>
        <dbReference type="PROSITE" id="PS50878"/>
    </source>
</evidence>
<dbReference type="OrthoDB" id="7698997at2759"/>
<dbReference type="PROSITE" id="PS50878">
    <property type="entry name" value="RT_POL"/>
    <property type="match status" value="1"/>
</dbReference>
<dbReference type="Pfam" id="PF00078">
    <property type="entry name" value="RVT_1"/>
    <property type="match status" value="1"/>
</dbReference>
<proteinExistence type="predicted"/>
<dbReference type="Gene3D" id="3.60.10.10">
    <property type="entry name" value="Endonuclease/exonuclease/phosphatase"/>
    <property type="match status" value="2"/>
</dbReference>
<dbReference type="CDD" id="cd01650">
    <property type="entry name" value="RT_nLTR_like"/>
    <property type="match status" value="1"/>
</dbReference>
<dbReference type="Proteomes" id="UP000215335">
    <property type="component" value="Unassembled WGS sequence"/>
</dbReference>
<sequence>MGIDNDDELNCKEMEKDINKRNFSNFNSKAQVLHMYTNKNSGMDTVIMEVTAEIYKHLRESNNRIFVGYQNCIWHSSPSSAAKLTIVNWNANGILASQKNRALLLSQILEELSIDVACITETHLKATQRLHIPNYTVYRADRSNSNAGGGVATIVRNNVRHKPISTPTPSLEACGVKINQHKNPTVLAGDFNAKHHAWGCISNNTKGNSLIRLLQQHSFVPEAPPEPTHFPGDPEKTPDILDIFLTKNITIEKDPWTLPRLNSDHNSVFLEIPGTLTKETPTIAVINWLTLRFLLEKSSFRCELIHSISETDKAVDITLELKEKIQQATKLVPMHLANAKLPKNILALIRKKNTLRKKLQNTRDSSIRPKLKATKRKLHANLQEHRTEGLEKYISEAEENPKRAWKVVKSLRNRKIYSLPITHNGLAYSADVDKANILADSLKEQCSPFPVKDEFTEFHASITESAKNFTSTNSEFLITSPQEIKTAIRLLKKNKAPGPDGISNDVLKVLPRIYLVAICNIVNKMMRLQYFPTVWKEATVICLPKAGKPLNLASIYRPISLLCTLSKLAETIILDRLNKFTEVKEILPDFQHGFRSRHGTCHQLLRVSELLANSFNKRSHTSMLLLDAKQAFDRVWHDGLIHKLIKLETPHYLIGIMKSFLSDRTLKVRVNSTFSDPKNITTGVPQGSKLSPSLFNIFSYVDDTALLYTSEVKMHCASVMNKFIPTLLQWYHKWGFNLNETKSEAVFFSHRNIPPDNLIVNNHKIPWSKTAKYLAVVGVVFDRKLSWSQQITAVKNKANGVYRSLKPFFANKKVSPQTKVRTFNAIIRSICTYAIPVWGTAKRLPKLNSTYMRILRGSLNIPWFIRNTQILKETGLPSLHEASHTLPRDRVPRPCSLTKN</sequence>
<gene>
    <name evidence="2" type="ORF">TSAR_005064</name>
</gene>
<dbReference type="InterPro" id="IPR036691">
    <property type="entry name" value="Endo/exonu/phosph_ase_sf"/>
</dbReference>
<reference evidence="2 3" key="1">
    <citation type="journal article" date="2017" name="Curr. Biol.">
        <title>The Evolution of Venom by Co-option of Single-Copy Genes.</title>
        <authorList>
            <person name="Martinson E.O."/>
            <person name="Mrinalini"/>
            <person name="Kelkar Y.D."/>
            <person name="Chang C.H."/>
            <person name="Werren J.H."/>
        </authorList>
    </citation>
    <scope>NUCLEOTIDE SEQUENCE [LARGE SCALE GENOMIC DNA]</scope>
    <source>
        <strain evidence="2 3">Alberta</strain>
        <tissue evidence="2">Whole body</tissue>
    </source>
</reference>